<accession>A0A5P1ELR3</accession>
<dbReference type="Gramene" id="ONK66942">
    <property type="protein sequence ID" value="ONK66942"/>
    <property type="gene ID" value="A4U43_C06F13810"/>
</dbReference>
<evidence type="ECO:0000313" key="3">
    <source>
        <dbReference type="Proteomes" id="UP000243459"/>
    </source>
</evidence>
<evidence type="ECO:0000256" key="1">
    <source>
        <dbReference type="SAM" id="MobiDB-lite"/>
    </source>
</evidence>
<sequence>MRSRALVANCLPQHRRPDGHRENQLKTHPFVLPPPRRAADLVAITLVAITLAREPSNNPPPPLIGLVAITLVVELLISLLPKSKALQDPPPPPRAQISLLLRASSRTLPPPQIEHPSNTRSRPLKRVRERLCFFYWSPNGAYCSGFKPITHQRKGLMSFTRWHVHVIDL</sequence>
<dbReference type="Proteomes" id="UP000243459">
    <property type="component" value="Chromosome 6"/>
</dbReference>
<gene>
    <name evidence="2" type="ORF">A4U43_C06F13810</name>
</gene>
<dbReference type="EMBL" id="CM007386">
    <property type="protein sequence ID" value="ONK66942.1"/>
    <property type="molecule type" value="Genomic_DNA"/>
</dbReference>
<proteinExistence type="predicted"/>
<dbReference type="AlphaFoldDB" id="A0A5P1ELR3"/>
<evidence type="ECO:0000313" key="2">
    <source>
        <dbReference type="EMBL" id="ONK66942.1"/>
    </source>
</evidence>
<feature type="compositionally biased region" description="Basic and acidic residues" evidence="1">
    <location>
        <begin position="15"/>
        <end position="25"/>
    </location>
</feature>
<organism evidence="2 3">
    <name type="scientific">Asparagus officinalis</name>
    <name type="common">Garden asparagus</name>
    <dbReference type="NCBI Taxonomy" id="4686"/>
    <lineage>
        <taxon>Eukaryota</taxon>
        <taxon>Viridiplantae</taxon>
        <taxon>Streptophyta</taxon>
        <taxon>Embryophyta</taxon>
        <taxon>Tracheophyta</taxon>
        <taxon>Spermatophyta</taxon>
        <taxon>Magnoliopsida</taxon>
        <taxon>Liliopsida</taxon>
        <taxon>Asparagales</taxon>
        <taxon>Asparagaceae</taxon>
        <taxon>Asparagoideae</taxon>
        <taxon>Asparagus</taxon>
    </lineage>
</organism>
<name>A0A5P1ELR3_ASPOF</name>
<protein>
    <submittedName>
        <fullName evidence="2">Uncharacterized protein</fullName>
    </submittedName>
</protein>
<keyword evidence="3" id="KW-1185">Reference proteome</keyword>
<feature type="region of interest" description="Disordered" evidence="1">
    <location>
        <begin position="13"/>
        <end position="32"/>
    </location>
</feature>
<reference evidence="3" key="1">
    <citation type="journal article" date="2017" name="Nat. Commun.">
        <title>The asparagus genome sheds light on the origin and evolution of a young Y chromosome.</title>
        <authorList>
            <person name="Harkess A."/>
            <person name="Zhou J."/>
            <person name="Xu C."/>
            <person name="Bowers J.E."/>
            <person name="Van der Hulst R."/>
            <person name="Ayyampalayam S."/>
            <person name="Mercati F."/>
            <person name="Riccardi P."/>
            <person name="McKain M.R."/>
            <person name="Kakrana A."/>
            <person name="Tang H."/>
            <person name="Ray J."/>
            <person name="Groenendijk J."/>
            <person name="Arikit S."/>
            <person name="Mathioni S.M."/>
            <person name="Nakano M."/>
            <person name="Shan H."/>
            <person name="Telgmann-Rauber A."/>
            <person name="Kanno A."/>
            <person name="Yue Z."/>
            <person name="Chen H."/>
            <person name="Li W."/>
            <person name="Chen Y."/>
            <person name="Xu X."/>
            <person name="Zhang Y."/>
            <person name="Luo S."/>
            <person name="Chen H."/>
            <person name="Gao J."/>
            <person name="Mao Z."/>
            <person name="Pires J.C."/>
            <person name="Luo M."/>
            <person name="Kudrna D."/>
            <person name="Wing R.A."/>
            <person name="Meyers B.C."/>
            <person name="Yi K."/>
            <person name="Kong H."/>
            <person name="Lavrijsen P."/>
            <person name="Sunseri F."/>
            <person name="Falavigna A."/>
            <person name="Ye Y."/>
            <person name="Leebens-Mack J.H."/>
            <person name="Chen G."/>
        </authorList>
    </citation>
    <scope>NUCLEOTIDE SEQUENCE [LARGE SCALE GENOMIC DNA]</scope>
    <source>
        <strain evidence="3">cv. DH0086</strain>
    </source>
</reference>